<reference evidence="8 9" key="1">
    <citation type="submission" date="2016-07" db="EMBL/GenBank/DDBJ databases">
        <title>Pervasive Adenine N6-methylation of Active Genes in Fungi.</title>
        <authorList>
            <consortium name="DOE Joint Genome Institute"/>
            <person name="Mondo S.J."/>
            <person name="Dannebaum R.O."/>
            <person name="Kuo R.C."/>
            <person name="Labutti K."/>
            <person name="Haridas S."/>
            <person name="Kuo A."/>
            <person name="Salamov A."/>
            <person name="Ahrendt S.R."/>
            <person name="Lipzen A."/>
            <person name="Sullivan W."/>
            <person name="Andreopoulos W.B."/>
            <person name="Clum A."/>
            <person name="Lindquist E."/>
            <person name="Daum C."/>
            <person name="Ramamoorthy G.K."/>
            <person name="Gryganskyi A."/>
            <person name="Culley D."/>
            <person name="Magnuson J.K."/>
            <person name="James T.Y."/>
            <person name="O'Malley M.A."/>
            <person name="Stajich J.E."/>
            <person name="Spatafora J.W."/>
            <person name="Visel A."/>
            <person name="Grigoriev I.V."/>
        </authorList>
    </citation>
    <scope>NUCLEOTIDE SEQUENCE [LARGE SCALE GENOMIC DNA]</scope>
    <source>
        <strain evidence="8 9">NRRL 2496</strain>
    </source>
</reference>
<evidence type="ECO:0000256" key="3">
    <source>
        <dbReference type="ARBA" id="ARBA00022525"/>
    </source>
</evidence>
<keyword evidence="9" id="KW-1185">Reference proteome</keyword>
<dbReference type="Proteomes" id="UP000242180">
    <property type="component" value="Unassembled WGS sequence"/>
</dbReference>
<keyword evidence="4 7" id="KW-0732">Signal</keyword>
<dbReference type="GO" id="GO:0009277">
    <property type="term" value="C:fungal-type cell wall"/>
    <property type="evidence" value="ECO:0007669"/>
    <property type="project" value="TreeGrafter"/>
</dbReference>
<evidence type="ECO:0000256" key="7">
    <source>
        <dbReference type="SAM" id="SignalP"/>
    </source>
</evidence>
<dbReference type="AlphaFoldDB" id="A0A1X2GZA9"/>
<organism evidence="8 9">
    <name type="scientific">Syncephalastrum racemosum</name>
    <name type="common">Filamentous fungus</name>
    <dbReference type="NCBI Taxonomy" id="13706"/>
    <lineage>
        <taxon>Eukaryota</taxon>
        <taxon>Fungi</taxon>
        <taxon>Fungi incertae sedis</taxon>
        <taxon>Mucoromycota</taxon>
        <taxon>Mucoromycotina</taxon>
        <taxon>Mucoromycetes</taxon>
        <taxon>Mucorales</taxon>
        <taxon>Syncephalastraceae</taxon>
        <taxon>Syncephalastrum</taxon>
    </lineage>
</organism>
<dbReference type="GO" id="GO:0005886">
    <property type="term" value="C:plasma membrane"/>
    <property type="evidence" value="ECO:0007669"/>
    <property type="project" value="TreeGrafter"/>
</dbReference>
<feature type="signal peptide" evidence="7">
    <location>
        <begin position="1"/>
        <end position="20"/>
    </location>
</feature>
<dbReference type="InterPro" id="IPR036941">
    <property type="entry name" value="Rcpt_L-dom_sf"/>
</dbReference>
<dbReference type="EMBL" id="MCGN01000013">
    <property type="protein sequence ID" value="ORY89880.1"/>
    <property type="molecule type" value="Genomic_DNA"/>
</dbReference>
<evidence type="ECO:0000256" key="4">
    <source>
        <dbReference type="ARBA" id="ARBA00022729"/>
    </source>
</evidence>
<dbReference type="InterPro" id="IPR051648">
    <property type="entry name" value="CWI-Assembly_Regulator"/>
</dbReference>
<comment type="subcellular location">
    <subcellularLocation>
        <location evidence="1">Secreted</location>
        <location evidence="1">Cell wall</location>
    </subcellularLocation>
</comment>
<dbReference type="OMA" id="DKFQCED"/>
<gene>
    <name evidence="8" type="ORF">BCR43DRAFT_539255</name>
</gene>
<feature type="compositionally biased region" description="Gly residues" evidence="6">
    <location>
        <begin position="361"/>
        <end position="372"/>
    </location>
</feature>
<dbReference type="FunCoup" id="A0A1X2GZA9">
    <property type="interactions" value="2"/>
</dbReference>
<feature type="compositionally biased region" description="Low complexity" evidence="6">
    <location>
        <begin position="373"/>
        <end position="389"/>
    </location>
</feature>
<feature type="region of interest" description="Disordered" evidence="6">
    <location>
        <begin position="352"/>
        <end position="389"/>
    </location>
</feature>
<dbReference type="STRING" id="13706.A0A1X2GZA9"/>
<name>A0A1X2GZA9_SYNRA</name>
<evidence type="ECO:0008006" key="10">
    <source>
        <dbReference type="Google" id="ProtNLM"/>
    </source>
</evidence>
<keyword evidence="3" id="KW-0964">Secreted</keyword>
<keyword evidence="2" id="KW-0134">Cell wall</keyword>
<comment type="caution">
    <text evidence="8">The sequence shown here is derived from an EMBL/GenBank/DDBJ whole genome shotgun (WGS) entry which is preliminary data.</text>
</comment>
<dbReference type="PANTHER" id="PTHR31018">
    <property type="entry name" value="SPORULATION-SPECIFIC PROTEIN-RELATED"/>
    <property type="match status" value="1"/>
</dbReference>
<dbReference type="GO" id="GO:0031505">
    <property type="term" value="P:fungal-type cell wall organization"/>
    <property type="evidence" value="ECO:0007669"/>
    <property type="project" value="TreeGrafter"/>
</dbReference>
<evidence type="ECO:0000313" key="9">
    <source>
        <dbReference type="Proteomes" id="UP000242180"/>
    </source>
</evidence>
<accession>A0A1X2GZA9</accession>
<dbReference type="SUPFAM" id="SSF52058">
    <property type="entry name" value="L domain-like"/>
    <property type="match status" value="2"/>
</dbReference>
<evidence type="ECO:0000313" key="8">
    <source>
        <dbReference type="EMBL" id="ORY89880.1"/>
    </source>
</evidence>
<evidence type="ECO:0000256" key="1">
    <source>
        <dbReference type="ARBA" id="ARBA00004191"/>
    </source>
</evidence>
<keyword evidence="5" id="KW-0325">Glycoprotein</keyword>
<dbReference type="GO" id="GO:0009986">
    <property type="term" value="C:cell surface"/>
    <property type="evidence" value="ECO:0007669"/>
    <property type="project" value="TreeGrafter"/>
</dbReference>
<proteinExistence type="predicted"/>
<evidence type="ECO:0000256" key="6">
    <source>
        <dbReference type="SAM" id="MobiDB-lite"/>
    </source>
</evidence>
<sequence>MTNLTALIAILASLAALGQAADSCSKDVKVSSQGDLDAIKSCKEYKGTITIDNTPLEQLRLEGVQTLQGDLLVQKNEALRSFSAPQLQAVQGHLKIHTQVQMNKLDMPALTEAKQLTLAVLPVLEHIQFPAKLTKVEDVRIEDIRASGIDGFEPASLNSLTLTENSYIKSFKLSVQELLGSLYVTANGHDLAFEAPELTSVQNATFRDLASLSMPKLTQVSSDISFHQNAFDKLNLDSVQLIGGTLSIANNDKLTETSLKSVERIGGALSIGNNTQLTAISGFPKLSEVDGTVDVAGGFDQYELPQLQDVRGGMRIQTTSSRFPCPDTEKKLKMTNVVKGSIWSCQSSMNANDLSPTVGQPKGGSISGGSNGGPNSNNSKGSSNTNQSALSSASSLSAHGSWLALAAGIAFAAVSM</sequence>
<dbReference type="Gene3D" id="3.80.20.20">
    <property type="entry name" value="Receptor L-domain"/>
    <property type="match status" value="2"/>
</dbReference>
<dbReference type="OrthoDB" id="536881at2759"/>
<feature type="chain" id="PRO_5010858445" description="Receptor L-domain domain-containing protein" evidence="7">
    <location>
        <begin position="21"/>
        <end position="416"/>
    </location>
</feature>
<dbReference type="PANTHER" id="PTHR31018:SF3">
    <property type="entry name" value="RECEPTOR PROTEIN-TYROSINE KINASE"/>
    <property type="match status" value="1"/>
</dbReference>
<dbReference type="InParanoid" id="A0A1X2GZA9"/>
<evidence type="ECO:0000256" key="2">
    <source>
        <dbReference type="ARBA" id="ARBA00022512"/>
    </source>
</evidence>
<protein>
    <recommendedName>
        <fullName evidence="10">Receptor L-domain domain-containing protein</fullName>
    </recommendedName>
</protein>
<evidence type="ECO:0000256" key="5">
    <source>
        <dbReference type="ARBA" id="ARBA00023180"/>
    </source>
</evidence>